<feature type="region of interest" description="Disordered" evidence="3">
    <location>
        <begin position="1"/>
        <end position="28"/>
    </location>
</feature>
<evidence type="ECO:0000259" key="4">
    <source>
        <dbReference type="Pfam" id="PF01232"/>
    </source>
</evidence>
<dbReference type="PRINTS" id="PR00084">
    <property type="entry name" value="MTLDHDRGNASE"/>
</dbReference>
<feature type="domain" description="Mannitol dehydrogenase C-terminal" evidence="5">
    <location>
        <begin position="324"/>
        <end position="513"/>
    </location>
</feature>
<dbReference type="InterPro" id="IPR013118">
    <property type="entry name" value="Mannitol_DH_C"/>
</dbReference>
<evidence type="ECO:0000256" key="1">
    <source>
        <dbReference type="ARBA" id="ARBA00023002"/>
    </source>
</evidence>
<evidence type="ECO:0000313" key="6">
    <source>
        <dbReference type="EMBL" id="SCZ29800.1"/>
    </source>
</evidence>
<dbReference type="InterPro" id="IPR008927">
    <property type="entry name" value="6-PGluconate_DH-like_C_sf"/>
</dbReference>
<dbReference type="Pfam" id="PF01232">
    <property type="entry name" value="Mannitol_dh"/>
    <property type="match status" value="1"/>
</dbReference>
<dbReference type="Gene3D" id="1.10.1040.10">
    <property type="entry name" value="N-(1-d-carboxylethyl)-l-norvaline Dehydrogenase, domain 2"/>
    <property type="match status" value="1"/>
</dbReference>
<dbReference type="SUPFAM" id="SSF48179">
    <property type="entry name" value="6-phosphogluconate dehydrogenase C-terminal domain-like"/>
    <property type="match status" value="1"/>
</dbReference>
<proteinExistence type="predicted"/>
<dbReference type="InterPro" id="IPR013328">
    <property type="entry name" value="6PGD_dom2"/>
</dbReference>
<gene>
    <name evidence="6" type="ORF">SAMN03080610_01168</name>
</gene>
<dbReference type="InterPro" id="IPR036291">
    <property type="entry name" value="NAD(P)-bd_dom_sf"/>
</dbReference>
<accession>A0A1G5MZE8</accession>
<dbReference type="STRING" id="1120955.SAMN03080610_01168"/>
<feature type="domain" description="Mannitol dehydrogenase N-terminal" evidence="4">
    <location>
        <begin position="68"/>
        <end position="315"/>
    </location>
</feature>
<dbReference type="EMBL" id="FMVW01000002">
    <property type="protein sequence ID" value="SCZ29800.1"/>
    <property type="molecule type" value="Genomic_DNA"/>
</dbReference>
<dbReference type="PROSITE" id="PS00974">
    <property type="entry name" value="MANNITOL_DHGENASE"/>
    <property type="match status" value="1"/>
</dbReference>
<sequence>MTIRSSRGLAGPESADLSNGARPRRGLERTFLHPGRSDMTTKLAAENLTEISSRVHVPGYDRAGLSAGILHFGIGNFHRAHQAVYLDELFETGRDHDFAILGAGVMAGDEKMRQALSGQDFLTTVVDQSAAASNARVTGAMVGMLPVGDAQAIIEKLTDPSIRIVSLTVTEGGYFIDSTGRFNPEHPAIAADGKTPDDPKTVFGLIAAGLKERRGRGLQPFTVMSCDNIPHNGVVAKNAVAGTARLSDPAFADWITENVAFPNGMVDRITPATGDRERRLLEEEFGVEDAWPVFCEDFKQWVLEDNFPSGRPALQNVGVQFVPDVTPFEIMKIRILNGGHAVIAYPAGLLDIHFVHEAMEHPLVAAFLEKIEQDEIVPAVPPVPDTDLQVYFGEIKRRFANPKIGDTVRRLCLDGSNRQPKFIVPTIADRLKEGRSVAGLALESALWCRYCFGETESGAVIEPNDPNWDLLVPKAQAARADPGEWLGMDDVYGDVGRNDDFRELFAHWLRTLWDEGTEKTLQRYLDGTR</sequence>
<evidence type="ECO:0000256" key="2">
    <source>
        <dbReference type="ARBA" id="ARBA00023027"/>
    </source>
</evidence>
<dbReference type="InterPro" id="IPR023027">
    <property type="entry name" value="Mannitol_DH_CS"/>
</dbReference>
<dbReference type="AlphaFoldDB" id="A0A1G5MZE8"/>
<evidence type="ECO:0000256" key="3">
    <source>
        <dbReference type="SAM" id="MobiDB-lite"/>
    </source>
</evidence>
<dbReference type="Pfam" id="PF08125">
    <property type="entry name" value="Mannitol_dh_C"/>
    <property type="match status" value="1"/>
</dbReference>
<dbReference type="Proteomes" id="UP000199347">
    <property type="component" value="Unassembled WGS sequence"/>
</dbReference>
<dbReference type="Gene3D" id="3.40.50.720">
    <property type="entry name" value="NAD(P)-binding Rossmann-like Domain"/>
    <property type="match status" value="1"/>
</dbReference>
<protein>
    <submittedName>
        <fullName evidence="6">Mannitol 2-dehydrogenase</fullName>
    </submittedName>
</protein>
<organism evidence="6 7">
    <name type="scientific">Afifella marina DSM 2698</name>
    <dbReference type="NCBI Taxonomy" id="1120955"/>
    <lineage>
        <taxon>Bacteria</taxon>
        <taxon>Pseudomonadati</taxon>
        <taxon>Pseudomonadota</taxon>
        <taxon>Alphaproteobacteria</taxon>
        <taxon>Hyphomicrobiales</taxon>
        <taxon>Afifellaceae</taxon>
        <taxon>Afifella</taxon>
    </lineage>
</organism>
<dbReference type="GO" id="GO:0016616">
    <property type="term" value="F:oxidoreductase activity, acting on the CH-OH group of donors, NAD or NADP as acceptor"/>
    <property type="evidence" value="ECO:0007669"/>
    <property type="project" value="TreeGrafter"/>
</dbReference>
<dbReference type="SUPFAM" id="SSF51735">
    <property type="entry name" value="NAD(P)-binding Rossmann-fold domains"/>
    <property type="match status" value="1"/>
</dbReference>
<keyword evidence="1" id="KW-0560">Oxidoreductase</keyword>
<dbReference type="InterPro" id="IPR050988">
    <property type="entry name" value="Mannitol_DH/Oxidoreductase"/>
</dbReference>
<dbReference type="PANTHER" id="PTHR43362">
    <property type="entry name" value="MANNITOL DEHYDROGENASE DSF1-RELATED"/>
    <property type="match status" value="1"/>
</dbReference>
<dbReference type="PANTHER" id="PTHR43362:SF1">
    <property type="entry name" value="MANNITOL DEHYDROGENASE 2-RELATED"/>
    <property type="match status" value="1"/>
</dbReference>
<reference evidence="6 7" key="1">
    <citation type="submission" date="2016-10" db="EMBL/GenBank/DDBJ databases">
        <authorList>
            <person name="de Groot N.N."/>
        </authorList>
    </citation>
    <scope>NUCLEOTIDE SEQUENCE [LARGE SCALE GENOMIC DNA]</scope>
    <source>
        <strain evidence="6 7">DSM 2698</strain>
    </source>
</reference>
<name>A0A1G5MZE8_AFIMA</name>
<dbReference type="InterPro" id="IPR000669">
    <property type="entry name" value="Mannitol_DH"/>
</dbReference>
<dbReference type="InterPro" id="IPR013131">
    <property type="entry name" value="Mannitol_DH_N"/>
</dbReference>
<dbReference type="GO" id="GO:0019594">
    <property type="term" value="P:mannitol metabolic process"/>
    <property type="evidence" value="ECO:0007669"/>
    <property type="project" value="InterPro"/>
</dbReference>
<evidence type="ECO:0000313" key="7">
    <source>
        <dbReference type="Proteomes" id="UP000199347"/>
    </source>
</evidence>
<keyword evidence="2" id="KW-0520">NAD</keyword>
<keyword evidence="7" id="KW-1185">Reference proteome</keyword>
<evidence type="ECO:0000259" key="5">
    <source>
        <dbReference type="Pfam" id="PF08125"/>
    </source>
</evidence>